<dbReference type="AlphaFoldDB" id="A0A0E0KQW9"/>
<evidence type="ECO:0000313" key="3">
    <source>
        <dbReference type="EnsemblPlants" id="OPUNC04G11320.1"/>
    </source>
</evidence>
<dbReference type="Pfam" id="PF00515">
    <property type="entry name" value="TPR_1"/>
    <property type="match status" value="1"/>
</dbReference>
<sequence>MMDPEMMRVAQEQMSRMSPIILLRPCLRFATESIKNLIPDDIRRAGEQMNRTNTEDMLDMSRKLAGANPEELAAMKVQAEQRMSYVVSSAKAPKNQGNELFKLARHADAAAKYALAVDNLGSLPSREARSLQVVCGVNLMACHFKIGRLAECVEQGFEVLGYDPGNVKAYYRRGQAYKELGKMEAAVADLRRAHELSPEEDAIADALRDAEEKLEIPRGLVIEEIIEEEAEEEEGSEILPTTMGKMVTSVLQSMDPETISIIGKQFGMNLSRDDAANLQDAMKKLSPENLEKVMRWVNRARRAAEAARKAKEFLLGRRWLVLAIVMLILAFIVHQLGFIGG</sequence>
<dbReference type="PANTHER" id="PTHR48433">
    <property type="entry name" value="OUTER ENVELOPE PROTEIN 61-LIKE"/>
    <property type="match status" value="1"/>
</dbReference>
<dbReference type="InterPro" id="IPR019734">
    <property type="entry name" value="TPR_rpt"/>
</dbReference>
<dbReference type="PROSITE" id="PS50293">
    <property type="entry name" value="TPR_REGION"/>
    <property type="match status" value="1"/>
</dbReference>
<dbReference type="InterPro" id="IPR011990">
    <property type="entry name" value="TPR-like_helical_dom_sf"/>
</dbReference>
<dbReference type="Gramene" id="OPUNC04G11320.1">
    <property type="protein sequence ID" value="OPUNC04G11320.1"/>
    <property type="gene ID" value="OPUNC04G11320"/>
</dbReference>
<reference evidence="3" key="2">
    <citation type="submission" date="2018-05" db="EMBL/GenBank/DDBJ databases">
        <title>OpunRS2 (Oryza punctata Reference Sequence Version 2).</title>
        <authorList>
            <person name="Zhang J."/>
            <person name="Kudrna D."/>
            <person name="Lee S."/>
            <person name="Talag J."/>
            <person name="Welchert J."/>
            <person name="Wing R.A."/>
        </authorList>
    </citation>
    <scope>NUCLEOTIDE SEQUENCE [LARGE SCALE GENOMIC DNA]</scope>
</reference>
<dbReference type="HOGENOM" id="CLU_024599_0_0_1"/>
<keyword evidence="2" id="KW-0472">Membrane</keyword>
<evidence type="ECO:0000313" key="4">
    <source>
        <dbReference type="Proteomes" id="UP000026962"/>
    </source>
</evidence>
<dbReference type="PROSITE" id="PS50005">
    <property type="entry name" value="TPR"/>
    <property type="match status" value="1"/>
</dbReference>
<dbReference type="InterPro" id="IPR053319">
    <property type="entry name" value="OEP61"/>
</dbReference>
<dbReference type="eggNOG" id="KOG4234">
    <property type="taxonomic scope" value="Eukaryota"/>
</dbReference>
<keyword evidence="2" id="KW-1133">Transmembrane helix</keyword>
<evidence type="ECO:0000256" key="2">
    <source>
        <dbReference type="SAM" id="Phobius"/>
    </source>
</evidence>
<accession>A0A0E0KQW9</accession>
<dbReference type="Gene3D" id="1.25.40.10">
    <property type="entry name" value="Tetratricopeptide repeat domain"/>
    <property type="match status" value="1"/>
</dbReference>
<keyword evidence="4" id="KW-1185">Reference proteome</keyword>
<feature type="transmembrane region" description="Helical" evidence="2">
    <location>
        <begin position="319"/>
        <end position="339"/>
    </location>
</feature>
<protein>
    <submittedName>
        <fullName evidence="3">Uncharacterized protein</fullName>
    </submittedName>
</protein>
<feature type="repeat" description="TPR" evidence="1">
    <location>
        <begin position="167"/>
        <end position="200"/>
    </location>
</feature>
<reference evidence="3" key="1">
    <citation type="submission" date="2015-04" db="UniProtKB">
        <authorList>
            <consortium name="EnsemblPlants"/>
        </authorList>
    </citation>
    <scope>IDENTIFICATION</scope>
</reference>
<evidence type="ECO:0000256" key="1">
    <source>
        <dbReference type="PROSITE-ProRule" id="PRU00339"/>
    </source>
</evidence>
<name>A0A0E0KQW9_ORYPU</name>
<proteinExistence type="predicted"/>
<dbReference type="EnsemblPlants" id="OPUNC04G11320.1">
    <property type="protein sequence ID" value="OPUNC04G11320.1"/>
    <property type="gene ID" value="OPUNC04G11320"/>
</dbReference>
<keyword evidence="2" id="KW-0812">Transmembrane</keyword>
<dbReference type="STRING" id="4537.A0A0E0KQW9"/>
<keyword evidence="1" id="KW-0802">TPR repeat</keyword>
<dbReference type="SUPFAM" id="SSF48452">
    <property type="entry name" value="TPR-like"/>
    <property type="match status" value="1"/>
</dbReference>
<dbReference type="OMA" id="NLMACHF"/>
<dbReference type="SMART" id="SM00028">
    <property type="entry name" value="TPR"/>
    <property type="match status" value="2"/>
</dbReference>
<dbReference type="Proteomes" id="UP000026962">
    <property type="component" value="Chromosome 4"/>
</dbReference>
<dbReference type="PANTHER" id="PTHR48433:SF1">
    <property type="entry name" value="OUTER ENVELOPE PROTEIN 61-LIKE"/>
    <property type="match status" value="1"/>
</dbReference>
<organism evidence="3">
    <name type="scientific">Oryza punctata</name>
    <name type="common">Red rice</name>
    <dbReference type="NCBI Taxonomy" id="4537"/>
    <lineage>
        <taxon>Eukaryota</taxon>
        <taxon>Viridiplantae</taxon>
        <taxon>Streptophyta</taxon>
        <taxon>Embryophyta</taxon>
        <taxon>Tracheophyta</taxon>
        <taxon>Spermatophyta</taxon>
        <taxon>Magnoliopsida</taxon>
        <taxon>Liliopsida</taxon>
        <taxon>Poales</taxon>
        <taxon>Poaceae</taxon>
        <taxon>BOP clade</taxon>
        <taxon>Oryzoideae</taxon>
        <taxon>Oryzeae</taxon>
        <taxon>Oryzinae</taxon>
        <taxon>Oryza</taxon>
    </lineage>
</organism>